<dbReference type="Proteomes" id="UP000886653">
    <property type="component" value="Unassembled WGS sequence"/>
</dbReference>
<dbReference type="AlphaFoldDB" id="A0A9P6NA63"/>
<sequence length="219" mass="24379">MGAIPILRGHNDQSICKLVKTIDHIPESTSPNEVFLPSTHPLLQEAVDDSGSKIHFWLSNEEATRPISPNLENSGVQETKTINSGLDSEIQKKEDVIETKTDKPPSGSKMEHVDLIDLKKIEVLLCSEMEKTDKIETILTNSLLSLDVRDGEVIAAEKTKPPVISDRMVKWKITPTFDESMMGWKEIKPIKPPKGPDSILLKAAISKDVEQLVHYTIPP</sequence>
<proteinExistence type="predicted"/>
<reference evidence="1" key="1">
    <citation type="submission" date="2013-11" db="EMBL/GenBank/DDBJ databases">
        <title>Genome sequence of the fusiform rust pathogen reveals effectors for host alternation and coevolution with pine.</title>
        <authorList>
            <consortium name="DOE Joint Genome Institute"/>
            <person name="Smith K."/>
            <person name="Pendleton A."/>
            <person name="Kubisiak T."/>
            <person name="Anderson C."/>
            <person name="Salamov A."/>
            <person name="Aerts A."/>
            <person name="Riley R."/>
            <person name="Clum A."/>
            <person name="Lindquist E."/>
            <person name="Ence D."/>
            <person name="Campbell M."/>
            <person name="Kronenberg Z."/>
            <person name="Feau N."/>
            <person name="Dhillon B."/>
            <person name="Hamelin R."/>
            <person name="Burleigh J."/>
            <person name="Smith J."/>
            <person name="Yandell M."/>
            <person name="Nelson C."/>
            <person name="Grigoriev I."/>
            <person name="Davis J."/>
        </authorList>
    </citation>
    <scope>NUCLEOTIDE SEQUENCE</scope>
    <source>
        <strain evidence="1">G11</strain>
    </source>
</reference>
<gene>
    <name evidence="1" type="ORF">CROQUDRAFT_97107</name>
</gene>
<protein>
    <submittedName>
        <fullName evidence="1">Uncharacterized protein</fullName>
    </submittedName>
</protein>
<evidence type="ECO:0000313" key="2">
    <source>
        <dbReference type="Proteomes" id="UP000886653"/>
    </source>
</evidence>
<evidence type="ECO:0000313" key="1">
    <source>
        <dbReference type="EMBL" id="KAG0142815.1"/>
    </source>
</evidence>
<accession>A0A9P6NA63</accession>
<dbReference type="EMBL" id="MU167337">
    <property type="protein sequence ID" value="KAG0142815.1"/>
    <property type="molecule type" value="Genomic_DNA"/>
</dbReference>
<organism evidence="1 2">
    <name type="scientific">Cronartium quercuum f. sp. fusiforme G11</name>
    <dbReference type="NCBI Taxonomy" id="708437"/>
    <lineage>
        <taxon>Eukaryota</taxon>
        <taxon>Fungi</taxon>
        <taxon>Dikarya</taxon>
        <taxon>Basidiomycota</taxon>
        <taxon>Pucciniomycotina</taxon>
        <taxon>Pucciniomycetes</taxon>
        <taxon>Pucciniales</taxon>
        <taxon>Coleosporiaceae</taxon>
        <taxon>Cronartium</taxon>
    </lineage>
</organism>
<keyword evidence="2" id="KW-1185">Reference proteome</keyword>
<name>A0A9P6NA63_9BASI</name>
<comment type="caution">
    <text evidence="1">The sequence shown here is derived from an EMBL/GenBank/DDBJ whole genome shotgun (WGS) entry which is preliminary data.</text>
</comment>